<reference evidence="2" key="1">
    <citation type="submission" date="2019-06" db="EMBL/GenBank/DDBJ databases">
        <authorList>
            <consortium name="Wellcome Sanger Institute Data Sharing"/>
        </authorList>
    </citation>
    <scope>NUCLEOTIDE SEQUENCE [LARGE SCALE GENOMIC DNA]</scope>
</reference>
<reference evidence="2" key="3">
    <citation type="submission" date="2025-09" db="UniProtKB">
        <authorList>
            <consortium name="Ensembl"/>
        </authorList>
    </citation>
    <scope>IDENTIFICATION</scope>
</reference>
<feature type="compositionally biased region" description="Polar residues" evidence="1">
    <location>
        <begin position="1"/>
        <end position="10"/>
    </location>
</feature>
<reference evidence="2" key="2">
    <citation type="submission" date="2025-08" db="UniProtKB">
        <authorList>
            <consortium name="Ensembl"/>
        </authorList>
    </citation>
    <scope>IDENTIFICATION</scope>
</reference>
<protein>
    <recommendedName>
        <fullName evidence="4">IQ motif and ubiquitin domain containing</fullName>
    </recommendedName>
</protein>
<dbReference type="InterPro" id="IPR037695">
    <property type="entry name" value="IQUB"/>
</dbReference>
<organism evidence="2 3">
    <name type="scientific">Sphaeramia orbicularis</name>
    <name type="common">orbiculate cardinalfish</name>
    <dbReference type="NCBI Taxonomy" id="375764"/>
    <lineage>
        <taxon>Eukaryota</taxon>
        <taxon>Metazoa</taxon>
        <taxon>Chordata</taxon>
        <taxon>Craniata</taxon>
        <taxon>Vertebrata</taxon>
        <taxon>Euteleostomi</taxon>
        <taxon>Actinopterygii</taxon>
        <taxon>Neopterygii</taxon>
        <taxon>Teleostei</taxon>
        <taxon>Neoteleostei</taxon>
        <taxon>Acanthomorphata</taxon>
        <taxon>Gobiaria</taxon>
        <taxon>Kurtiformes</taxon>
        <taxon>Apogonoidei</taxon>
        <taxon>Apogonidae</taxon>
        <taxon>Apogoninae</taxon>
        <taxon>Sphaeramia</taxon>
    </lineage>
</organism>
<dbReference type="InParanoid" id="A0A673B4Y4"/>
<proteinExistence type="predicted"/>
<dbReference type="PANTHER" id="PTHR21074:SF0">
    <property type="entry name" value="IQ AND UBIQUITIN-LIKE DOMAIN-CONTAINING PROTEIN"/>
    <property type="match status" value="1"/>
</dbReference>
<feature type="compositionally biased region" description="Acidic residues" evidence="1">
    <location>
        <begin position="32"/>
        <end position="41"/>
    </location>
</feature>
<dbReference type="Ensembl" id="ENSSORT00005038305.1">
    <property type="protein sequence ID" value="ENSSORP00005037331.1"/>
    <property type="gene ID" value="ENSSORG00005017521.1"/>
</dbReference>
<name>A0A673B4Y4_9TELE</name>
<feature type="region of interest" description="Disordered" evidence="1">
    <location>
        <begin position="117"/>
        <end position="142"/>
    </location>
</feature>
<dbReference type="PANTHER" id="PTHR21074">
    <property type="entry name" value="IQ AND UBIQUITIN-LIKE DOMAIN-CONTAINING PROTEIN"/>
    <property type="match status" value="1"/>
</dbReference>
<dbReference type="CDD" id="cd17061">
    <property type="entry name" value="Ubl_IQUB"/>
    <property type="match status" value="1"/>
</dbReference>
<evidence type="ECO:0008006" key="4">
    <source>
        <dbReference type="Google" id="ProtNLM"/>
    </source>
</evidence>
<feature type="region of interest" description="Disordered" evidence="1">
    <location>
        <begin position="1"/>
        <end position="56"/>
    </location>
</feature>
<accession>A0A673B4Y4</accession>
<dbReference type="GO" id="GO:0031514">
    <property type="term" value="C:motile cilium"/>
    <property type="evidence" value="ECO:0007669"/>
    <property type="project" value="TreeGrafter"/>
</dbReference>
<evidence type="ECO:0000256" key="1">
    <source>
        <dbReference type="SAM" id="MobiDB-lite"/>
    </source>
</evidence>
<evidence type="ECO:0000313" key="3">
    <source>
        <dbReference type="Proteomes" id="UP000472271"/>
    </source>
</evidence>
<sequence>MSEQTQTQEQSVKEEDEEEENTDNIQVHGQDTENEPPEDDKELERQREEPQEDPATVKVVLVPEGHVMTVAFAIGLSIQELKCHLASELRVPAEVLQISLDGKSILMELGVRPHGSTRIEMSSIDPNTHPLRPVRPPEQDNMPDVITVRVQPGLNMSISVLTVSSAPPQQKAFLGGYRHRLTNAEYHHATTQTLPRRRPDKGVIIFNRETQTVKTLEKSQATPCSASTQTSGIGCYISCMNDKLVTPGRYMTAAEYHDRRLKAVIYLQTCTRRWLAQQKVECIKRERDRRLAWLEMRERQRLEEKKEQMRDRRQRFWNPQKREDFNLMYQALENKNNPG</sequence>
<dbReference type="GO" id="GO:0030317">
    <property type="term" value="P:flagellated sperm motility"/>
    <property type="evidence" value="ECO:0007669"/>
    <property type="project" value="TreeGrafter"/>
</dbReference>
<keyword evidence="3" id="KW-1185">Reference proteome</keyword>
<dbReference type="AlphaFoldDB" id="A0A673B4Y4"/>
<dbReference type="GO" id="GO:0060271">
    <property type="term" value="P:cilium assembly"/>
    <property type="evidence" value="ECO:0007669"/>
    <property type="project" value="TreeGrafter"/>
</dbReference>
<evidence type="ECO:0000313" key="2">
    <source>
        <dbReference type="Ensembl" id="ENSSORP00005037331.1"/>
    </source>
</evidence>
<dbReference type="GO" id="GO:0001669">
    <property type="term" value="C:acrosomal vesicle"/>
    <property type="evidence" value="ECO:0007669"/>
    <property type="project" value="TreeGrafter"/>
</dbReference>
<dbReference type="Proteomes" id="UP000472271">
    <property type="component" value="Chromosome 6"/>
</dbReference>